<reference evidence="2" key="1">
    <citation type="journal article" date="2020" name="Stud. Mycol.">
        <title>101 Dothideomycetes genomes: a test case for predicting lifestyles and emergence of pathogens.</title>
        <authorList>
            <person name="Haridas S."/>
            <person name="Albert R."/>
            <person name="Binder M."/>
            <person name="Bloem J."/>
            <person name="Labutti K."/>
            <person name="Salamov A."/>
            <person name="Andreopoulos B."/>
            <person name="Baker S."/>
            <person name="Barry K."/>
            <person name="Bills G."/>
            <person name="Bluhm B."/>
            <person name="Cannon C."/>
            <person name="Castanera R."/>
            <person name="Culley D."/>
            <person name="Daum C."/>
            <person name="Ezra D."/>
            <person name="Gonzalez J."/>
            <person name="Henrissat B."/>
            <person name="Kuo A."/>
            <person name="Liang C."/>
            <person name="Lipzen A."/>
            <person name="Lutzoni F."/>
            <person name="Magnuson J."/>
            <person name="Mondo S."/>
            <person name="Nolan M."/>
            <person name="Ohm R."/>
            <person name="Pangilinan J."/>
            <person name="Park H.-J."/>
            <person name="Ramirez L."/>
            <person name="Alfaro M."/>
            <person name="Sun H."/>
            <person name="Tritt A."/>
            <person name="Yoshinaga Y."/>
            <person name="Zwiers L.-H."/>
            <person name="Turgeon B."/>
            <person name="Goodwin S."/>
            <person name="Spatafora J."/>
            <person name="Crous P."/>
            <person name="Grigoriev I."/>
        </authorList>
    </citation>
    <scope>NUCLEOTIDE SEQUENCE</scope>
    <source>
        <strain evidence="2">CBS 130266</strain>
    </source>
</reference>
<organism evidence="2 3">
    <name type="scientific">Tothia fuscella</name>
    <dbReference type="NCBI Taxonomy" id="1048955"/>
    <lineage>
        <taxon>Eukaryota</taxon>
        <taxon>Fungi</taxon>
        <taxon>Dikarya</taxon>
        <taxon>Ascomycota</taxon>
        <taxon>Pezizomycotina</taxon>
        <taxon>Dothideomycetes</taxon>
        <taxon>Pleosporomycetidae</taxon>
        <taxon>Venturiales</taxon>
        <taxon>Cylindrosympodiaceae</taxon>
        <taxon>Tothia</taxon>
    </lineage>
</organism>
<gene>
    <name evidence="2" type="ORF">EJ08DRAFT_693807</name>
</gene>
<evidence type="ECO:0000313" key="3">
    <source>
        <dbReference type="Proteomes" id="UP000800235"/>
    </source>
</evidence>
<dbReference type="Proteomes" id="UP000800235">
    <property type="component" value="Unassembled WGS sequence"/>
</dbReference>
<comment type="caution">
    <text evidence="2">The sequence shown here is derived from an EMBL/GenBank/DDBJ whole genome shotgun (WGS) entry which is preliminary data.</text>
</comment>
<sequence>MKFTLSILALAATVLALPAPPAKGTGGAAPGGCTFSGNEKLNLQHGHDVNTGKIKTGTTIFNSGIIIGGSGCSPAWAVGGKSDDATPTPTKQKISAGLGDVVGM</sequence>
<feature type="chain" id="PRO_5040283171" evidence="1">
    <location>
        <begin position="17"/>
        <end position="104"/>
    </location>
</feature>
<protein>
    <submittedName>
        <fullName evidence="2">Uncharacterized protein</fullName>
    </submittedName>
</protein>
<accession>A0A9P4P022</accession>
<keyword evidence="1" id="KW-0732">Signal</keyword>
<feature type="signal peptide" evidence="1">
    <location>
        <begin position="1"/>
        <end position="16"/>
    </location>
</feature>
<dbReference type="OrthoDB" id="3925772at2759"/>
<evidence type="ECO:0000256" key="1">
    <source>
        <dbReference type="SAM" id="SignalP"/>
    </source>
</evidence>
<proteinExistence type="predicted"/>
<dbReference type="EMBL" id="MU007017">
    <property type="protein sequence ID" value="KAF2434264.1"/>
    <property type="molecule type" value="Genomic_DNA"/>
</dbReference>
<keyword evidence="3" id="KW-1185">Reference proteome</keyword>
<name>A0A9P4P022_9PEZI</name>
<dbReference type="AlphaFoldDB" id="A0A9P4P022"/>
<evidence type="ECO:0000313" key="2">
    <source>
        <dbReference type="EMBL" id="KAF2434264.1"/>
    </source>
</evidence>